<dbReference type="InterPro" id="IPR012334">
    <property type="entry name" value="Pectin_lyas_fold"/>
</dbReference>
<dbReference type="SUPFAM" id="SSF51126">
    <property type="entry name" value="Pectin lyase-like"/>
    <property type="match status" value="1"/>
</dbReference>
<keyword evidence="6" id="KW-1185">Reference proteome</keyword>
<feature type="domain" description="Pectate lyase" evidence="4">
    <location>
        <begin position="331"/>
        <end position="594"/>
    </location>
</feature>
<reference evidence="5 6" key="1">
    <citation type="submission" date="2017-02" db="EMBL/GenBank/DDBJ databases">
        <authorList>
            <person name="Peterson S.W."/>
        </authorList>
    </citation>
    <scope>NUCLEOTIDE SEQUENCE [LARGE SCALE GENOMIC DNA]</scope>
    <source>
        <strain evidence="5 6">ATCC BAA-909</strain>
    </source>
</reference>
<accession>A0A1T4Q2L8</accession>
<dbReference type="PANTHER" id="PTHR31683">
    <property type="entry name" value="PECTATE LYASE 18-RELATED"/>
    <property type="match status" value="1"/>
</dbReference>
<evidence type="ECO:0000313" key="6">
    <source>
        <dbReference type="Proteomes" id="UP000190395"/>
    </source>
</evidence>
<organism evidence="5 6">
    <name type="scientific">Treponema berlinense</name>
    <dbReference type="NCBI Taxonomy" id="225004"/>
    <lineage>
        <taxon>Bacteria</taxon>
        <taxon>Pseudomonadati</taxon>
        <taxon>Spirochaetota</taxon>
        <taxon>Spirochaetia</taxon>
        <taxon>Spirochaetales</taxon>
        <taxon>Treponemataceae</taxon>
        <taxon>Treponema</taxon>
    </lineage>
</organism>
<dbReference type="GO" id="GO:0030570">
    <property type="term" value="F:pectate lyase activity"/>
    <property type="evidence" value="ECO:0007669"/>
    <property type="project" value="InterPro"/>
</dbReference>
<dbReference type="STRING" id="225004.SAMN02745152_01825"/>
<dbReference type="Proteomes" id="UP000190395">
    <property type="component" value="Unassembled WGS sequence"/>
</dbReference>
<keyword evidence="2" id="KW-0624">Polysaccharide degradation</keyword>
<feature type="chain" id="PRO_5013159976" evidence="3">
    <location>
        <begin position="25"/>
        <end position="672"/>
    </location>
</feature>
<dbReference type="Pfam" id="PF00544">
    <property type="entry name" value="Pectate_lyase_4"/>
    <property type="match status" value="1"/>
</dbReference>
<dbReference type="Gene3D" id="2.160.20.10">
    <property type="entry name" value="Single-stranded right-handed beta-helix, Pectin lyase-like"/>
    <property type="match status" value="1"/>
</dbReference>
<dbReference type="RefSeq" id="WP_078931555.1">
    <property type="nucleotide sequence ID" value="NZ_FUXC01000011.1"/>
</dbReference>
<dbReference type="PANTHER" id="PTHR31683:SF18">
    <property type="entry name" value="PECTATE LYASE 21-RELATED"/>
    <property type="match status" value="1"/>
</dbReference>
<dbReference type="InterPro" id="IPR011050">
    <property type="entry name" value="Pectin_lyase_fold/virulence"/>
</dbReference>
<sequence length="672" mass="72195">MKKLTRLAAILAGTAILFSAISCKTDDGNSGEESGPSNETNADGTTTLKIEENRNGFVSTTGSVKTTETNWIGFSRDGFIENLGKGTSVIYSVKAEAAIDDAKIAIHYANWEASNVRGAYVYVNNVLLNENNPISLTYTNKGNKGQALSDRWYDSGYLTGISLKSGTNKIEIKGVPEGSYENFIPTAKDTAKGLTKLDVNNDEKLANIDYLIVNGKGISFGNPSDVKSSYKFYVSSENETAGSVTSSATNGSLEEGTEISLKATANPGWKFECWTDGDTSAERKITLSKATYLMAHFIPENYNAPASLIGYASVTTDNGASYTITGGAGAASENIVTVSSYDELIAKKELLASDTPAIFTIKGKISTAGQSNPLLSVNLTVGSNTTIYGDTTEQGRLQNIELCVEGENVIIRNMMLGEVVSWDGYARSGADDALSLNGATHVWIDHCEFQSHLTPHDLDGNEITSSSTYYSFDDDWKKDFYDGLLDIKNGSTWITVSNCYFHDHWKAVLCASGDEKPDTNTTTGATDADMRVTFAGNYFKNINARMPLFRYGKGHILNTYFDAGTQSDSASCINVRAGSELYIEGNNFANFTKTTGDSVKNGSYLIGFYFAEADKTYGNVSGKWKAVNNSSNNGGSSSYKPPYKYTAPASAVSEPTPGVNVGVGVLTASDLQ</sequence>
<evidence type="ECO:0000256" key="3">
    <source>
        <dbReference type="SAM" id="SignalP"/>
    </source>
</evidence>
<keyword evidence="2" id="KW-0119">Carbohydrate metabolism</keyword>
<dbReference type="PROSITE" id="PS51257">
    <property type="entry name" value="PROKAR_LIPOPROTEIN"/>
    <property type="match status" value="1"/>
</dbReference>
<dbReference type="InterPro" id="IPR002022">
    <property type="entry name" value="Pec_lyase"/>
</dbReference>
<keyword evidence="1 2" id="KW-0456">Lyase</keyword>
<keyword evidence="2" id="KW-0964">Secreted</keyword>
<evidence type="ECO:0000256" key="1">
    <source>
        <dbReference type="ARBA" id="ARBA00023239"/>
    </source>
</evidence>
<dbReference type="GeneID" id="303368052"/>
<name>A0A1T4Q2L8_9SPIR</name>
<dbReference type="InterPro" id="IPR044060">
    <property type="entry name" value="Bacterial_rp_domain"/>
</dbReference>
<proteinExistence type="inferred from homology"/>
<dbReference type="Pfam" id="PF18998">
    <property type="entry name" value="Flg_new_2"/>
    <property type="match status" value="1"/>
</dbReference>
<evidence type="ECO:0000313" key="5">
    <source>
        <dbReference type="EMBL" id="SJZ97751.1"/>
    </source>
</evidence>
<dbReference type="AlphaFoldDB" id="A0A1T4Q2L8"/>
<evidence type="ECO:0000256" key="2">
    <source>
        <dbReference type="RuleBase" id="RU361173"/>
    </source>
</evidence>
<dbReference type="InterPro" id="IPR045032">
    <property type="entry name" value="PEL"/>
</dbReference>
<comment type="subcellular location">
    <subcellularLocation>
        <location evidence="2">Secreted</location>
    </subcellularLocation>
</comment>
<gene>
    <name evidence="5" type="ORF">SAMN02745152_01825</name>
</gene>
<comment type="similarity">
    <text evidence="2">Belongs to the polysaccharide lyase 1 family.</text>
</comment>
<dbReference type="EMBL" id="FUXC01000011">
    <property type="protein sequence ID" value="SJZ97751.1"/>
    <property type="molecule type" value="Genomic_DNA"/>
</dbReference>
<dbReference type="GO" id="GO:0005576">
    <property type="term" value="C:extracellular region"/>
    <property type="evidence" value="ECO:0007669"/>
    <property type="project" value="UniProtKB-SubCell"/>
</dbReference>
<keyword evidence="3" id="KW-0732">Signal</keyword>
<evidence type="ECO:0000259" key="4">
    <source>
        <dbReference type="SMART" id="SM00656"/>
    </source>
</evidence>
<dbReference type="OrthoDB" id="9804661at2"/>
<feature type="signal peptide" evidence="3">
    <location>
        <begin position="1"/>
        <end position="24"/>
    </location>
</feature>
<dbReference type="SMART" id="SM00656">
    <property type="entry name" value="Amb_all"/>
    <property type="match status" value="1"/>
</dbReference>
<protein>
    <submittedName>
        <fullName evidence="5">Pectate lyase</fullName>
    </submittedName>
</protein>
<dbReference type="GO" id="GO:0000272">
    <property type="term" value="P:polysaccharide catabolic process"/>
    <property type="evidence" value="ECO:0007669"/>
    <property type="project" value="UniProtKB-KW"/>
</dbReference>